<proteinExistence type="predicted"/>
<dbReference type="AlphaFoldDB" id="A0A0B5KUL2"/>
<accession>A0A0B5KUL2</accession>
<reference evidence="1" key="1">
    <citation type="journal article" date="2015" name="Environ. Microbiol.">
        <title>Pressure adaptation is linked to thermal adaptation in salt-saturated marine habitats.</title>
        <authorList>
            <consortium name="The MAMBA Consortium"/>
            <person name="Alcaide M."/>
            <person name="Stogios P.J."/>
            <person name="Lafraya A."/>
            <person name="Tchigvintsev A."/>
            <person name="Flick R."/>
            <person name="Bargiela R."/>
            <person name="Chernikova T.N."/>
            <person name="Reva O.N."/>
            <person name="Hai T."/>
            <person name="Leggewie C.C."/>
            <person name="Katzke N."/>
            <person name="La Cono V."/>
            <person name="Matesanz R."/>
            <person name="Jebbar M."/>
            <person name="Jaeger K.E."/>
            <person name="Yakimov M.M."/>
            <person name="Yakunin A.F."/>
            <person name="Golyshin P.N."/>
            <person name="Golyshina O.V."/>
            <person name="Savchenko A."/>
            <person name="Ferrer M."/>
        </authorList>
    </citation>
    <scope>NUCLEOTIDE SEQUENCE</scope>
</reference>
<evidence type="ECO:0000313" key="1">
    <source>
        <dbReference type="EMBL" id="AJG38125.1"/>
    </source>
</evidence>
<name>A0A0B5KUL2_9BACT</name>
<protein>
    <submittedName>
        <fullName evidence="1">Uncharacterized protein</fullName>
    </submittedName>
</protein>
<sequence length="312" mass="36583">MNEDLRQLDRQIRKAFLRYREIQHQRTRLERIHYPQIMDWEVGTQEPPQVSDTNLLKQEVLSELGYSPAYFWELVEMENDMLPEFAELAAQHPLWEHFRWISGIATTLMVVRYVARGGDVTRCPRVTNYWKGLGEDVLPDGSVPRRIRGRTKVKRRLPAMPHVTEVGELLRKAILTSNRGMLRDIYDREKPQYLEKHQYRTDKDSGEIQIDPETGKPKETPALWAHKHGLRIALKILDFCAWKAWREAYGLPAPDPYAFDILNHPREHLISFGDLYDKLEPAKPTVVRAGAHDIKRKFPDLYQPFARIEEPA</sequence>
<dbReference type="EMBL" id="KF831421">
    <property type="protein sequence ID" value="AJG38125.1"/>
    <property type="molecule type" value="Genomic_DNA"/>
</dbReference>
<organism evidence="1">
    <name type="scientific">bacterium enrichment culture clone fosmid MGS-K1</name>
    <dbReference type="NCBI Taxonomy" id="1549356"/>
    <lineage>
        <taxon>Bacteria</taxon>
        <taxon>environmental samples</taxon>
    </lineage>
</organism>